<dbReference type="PANTHER" id="PTHR34220">
    <property type="entry name" value="SENSOR HISTIDINE KINASE YPDA"/>
    <property type="match status" value="1"/>
</dbReference>
<comment type="caution">
    <text evidence="3">The sequence shown here is derived from an EMBL/GenBank/DDBJ whole genome shotgun (WGS) entry which is preliminary data.</text>
</comment>
<dbReference type="InterPro" id="IPR010559">
    <property type="entry name" value="Sig_transdc_His_kin_internal"/>
</dbReference>
<dbReference type="EMBL" id="RWIT01000028">
    <property type="protein sequence ID" value="RSK43076.1"/>
    <property type="molecule type" value="Genomic_DNA"/>
</dbReference>
<feature type="transmembrane region" description="Helical" evidence="1">
    <location>
        <begin position="54"/>
        <end position="73"/>
    </location>
</feature>
<keyword evidence="3" id="KW-0418">Kinase</keyword>
<dbReference type="Pfam" id="PF06580">
    <property type="entry name" value="His_kinase"/>
    <property type="match status" value="1"/>
</dbReference>
<dbReference type="GO" id="GO:0000155">
    <property type="term" value="F:phosphorelay sensor kinase activity"/>
    <property type="evidence" value="ECO:0007669"/>
    <property type="project" value="InterPro"/>
</dbReference>
<evidence type="ECO:0000313" key="3">
    <source>
        <dbReference type="EMBL" id="RSK43076.1"/>
    </source>
</evidence>
<proteinExistence type="predicted"/>
<organism evidence="3 4">
    <name type="scientific">Hymenobacter rigui</name>
    <dbReference type="NCBI Taxonomy" id="334424"/>
    <lineage>
        <taxon>Bacteria</taxon>
        <taxon>Pseudomonadati</taxon>
        <taxon>Bacteroidota</taxon>
        <taxon>Cytophagia</taxon>
        <taxon>Cytophagales</taxon>
        <taxon>Hymenobacteraceae</taxon>
        <taxon>Hymenobacter</taxon>
    </lineage>
</organism>
<keyword evidence="1" id="KW-1133">Transmembrane helix</keyword>
<feature type="transmembrane region" description="Helical" evidence="1">
    <location>
        <begin position="93"/>
        <end position="112"/>
    </location>
</feature>
<feature type="domain" description="Signal transduction histidine kinase internal region" evidence="2">
    <location>
        <begin position="189"/>
        <end position="268"/>
    </location>
</feature>
<evidence type="ECO:0000259" key="2">
    <source>
        <dbReference type="Pfam" id="PF06580"/>
    </source>
</evidence>
<dbReference type="OrthoDB" id="927174at2"/>
<dbReference type="InterPro" id="IPR050640">
    <property type="entry name" value="Bact_2-comp_sensor_kinase"/>
</dbReference>
<keyword evidence="4" id="KW-1185">Reference proteome</keyword>
<evidence type="ECO:0000256" key="1">
    <source>
        <dbReference type="SAM" id="Phobius"/>
    </source>
</evidence>
<dbReference type="AlphaFoldDB" id="A0A3R9PPM8"/>
<feature type="transmembrane region" description="Helical" evidence="1">
    <location>
        <begin position="147"/>
        <end position="164"/>
    </location>
</feature>
<keyword evidence="1" id="KW-0812">Transmembrane</keyword>
<keyword evidence="3" id="KW-0808">Transferase</keyword>
<sequence length="374" mass="41840">MGKLLSRVADSPLRFYLWPHTRLALGVLLIYWPIRLYQNVPVWSGAVLLRKLPFFLVEGLLIFGLLLGWVLLMDGLQDRLGGTAASLRRRLPPLVLTLLLAVGLAIPVNALFGRIHARMQQGLEHELPTLGRAPDEPANNNRQRRRMNNGLTVLALLAAFYLTANRRSARLIQQLGRHAERLELATVQAQLEALRNQVNPHFLFNSLSILAALVDTDARLAGQFVARLATTYRYLLEQHDQARVLLRTELDFLASYTFLLTLRFEGKLLVTLEVPEAARNGYAIAPLTLQLLLENAVKHNRLSAAEPLRVSIALAGNCLRVANPVQRRLVPEASTGVGLQNIIGRYRLLTDQPVRVTETDGYFIVDLPLLPLLP</sequence>
<protein>
    <submittedName>
        <fullName evidence="3">Histidine kinase</fullName>
    </submittedName>
</protein>
<dbReference type="RefSeq" id="WP_125424519.1">
    <property type="nucleotide sequence ID" value="NZ_RWIT01000028.1"/>
</dbReference>
<evidence type="ECO:0000313" key="4">
    <source>
        <dbReference type="Proteomes" id="UP000273500"/>
    </source>
</evidence>
<dbReference type="Proteomes" id="UP000273500">
    <property type="component" value="Unassembled WGS sequence"/>
</dbReference>
<name>A0A3R9PPM8_9BACT</name>
<feature type="transmembrane region" description="Helical" evidence="1">
    <location>
        <begin position="15"/>
        <end position="34"/>
    </location>
</feature>
<keyword evidence="1" id="KW-0472">Membrane</keyword>
<reference evidence="3 4" key="1">
    <citation type="submission" date="2018-12" db="EMBL/GenBank/DDBJ databases">
        <authorList>
            <person name="Feng G."/>
            <person name="Zhu H."/>
        </authorList>
    </citation>
    <scope>NUCLEOTIDE SEQUENCE [LARGE SCALE GENOMIC DNA]</scope>
    <source>
        <strain evidence="3 4">KCTC 12533</strain>
    </source>
</reference>
<dbReference type="GO" id="GO:0016020">
    <property type="term" value="C:membrane"/>
    <property type="evidence" value="ECO:0007669"/>
    <property type="project" value="InterPro"/>
</dbReference>
<dbReference type="PANTHER" id="PTHR34220:SF7">
    <property type="entry name" value="SENSOR HISTIDINE KINASE YPDA"/>
    <property type="match status" value="1"/>
</dbReference>
<gene>
    <name evidence="3" type="ORF">EI291_22395</name>
</gene>
<accession>A0A3R9PPM8</accession>